<evidence type="ECO:0000256" key="10">
    <source>
        <dbReference type="ARBA" id="ARBA00029760"/>
    </source>
</evidence>
<dbReference type="SUPFAM" id="SSF53383">
    <property type="entry name" value="PLP-dependent transferases"/>
    <property type="match status" value="1"/>
</dbReference>
<evidence type="ECO:0000256" key="9">
    <source>
        <dbReference type="ARBA" id="ARBA00022898"/>
    </source>
</evidence>
<comment type="pathway">
    <text evidence="3">Amino-acid degradation; 4-aminobutanoate degradation.</text>
</comment>
<dbReference type="OrthoDB" id="9807885at2"/>
<evidence type="ECO:0000256" key="16">
    <source>
        <dbReference type="RuleBase" id="RU003560"/>
    </source>
</evidence>
<evidence type="ECO:0000256" key="13">
    <source>
        <dbReference type="ARBA" id="ARBA00031787"/>
    </source>
</evidence>
<dbReference type="EMBL" id="JHEG02000040">
    <property type="protein sequence ID" value="KIE11795.1"/>
    <property type="molecule type" value="Genomic_DNA"/>
</dbReference>
<dbReference type="GO" id="GO:0030170">
    <property type="term" value="F:pyridoxal phosphate binding"/>
    <property type="evidence" value="ECO:0007669"/>
    <property type="project" value="InterPro"/>
</dbReference>
<comment type="catalytic activity">
    <reaction evidence="14">
        <text>4-aminobutanoate + 2-oxoglutarate = succinate semialdehyde + L-glutamate</text>
        <dbReference type="Rhea" id="RHEA:23352"/>
        <dbReference type="ChEBI" id="CHEBI:16810"/>
        <dbReference type="ChEBI" id="CHEBI:29985"/>
        <dbReference type="ChEBI" id="CHEBI:57706"/>
        <dbReference type="ChEBI" id="CHEBI:59888"/>
        <dbReference type="EC" id="2.6.1.19"/>
    </reaction>
</comment>
<evidence type="ECO:0000313" key="19">
    <source>
        <dbReference type="Proteomes" id="UP000029738"/>
    </source>
</evidence>
<dbReference type="CDD" id="cd00610">
    <property type="entry name" value="OAT_like"/>
    <property type="match status" value="1"/>
</dbReference>
<sequence length="452" mass="48687">MLELSQSKIENRKSKISLPCKPHIITSLPGSKTLDLVERDRAVTSPSYTRDYPLVVARGEGCMVEDVDGNVFLDMTAGIAVTATGHCHPEVVRAIQEQAANLIHMSGTDFYYEPMVELAEKLASRAPFPPVVGEGTGKTSFPAKVFFTNSGAESNEGAIKLARYYTGRSLIIAFLGAFHGRTYGAMSLTGSKTVQRANFGPLVPGVTHIPYGTHASLDYLEKQLFPTMLPPKEVAAIVVEAIQGEGGYIVPEDGFLQRIREICDRHGMLMVVDEVQAGMGRTGRLFAIEHWGVMPDIITTAKGIASGLPLGAILSRPEIMTWSPGSHATTFGGNPVACAAAIATLKLLESGLMANATAMGEVLQAGLHRLSQQFPQVSSPRGKGLMVAVDLLDCEGNYNSQLRDRIVQRAFLKGLLLLGCGKAAIRFCPPLIIDRNQIEIALDILAEVLIEM</sequence>
<comment type="similarity">
    <text evidence="4 16">Belongs to the class-III pyridoxal-phosphate-dependent aminotransferase family.</text>
</comment>
<evidence type="ECO:0000256" key="15">
    <source>
        <dbReference type="ARBA" id="ARBA00050054"/>
    </source>
</evidence>
<evidence type="ECO:0000256" key="14">
    <source>
        <dbReference type="ARBA" id="ARBA00048021"/>
    </source>
</evidence>
<dbReference type="InterPro" id="IPR015422">
    <property type="entry name" value="PyrdxlP-dep_Trfase_small"/>
</dbReference>
<reference evidence="18" key="1">
    <citation type="journal article" date="2015" name="Genome Announc.">
        <title>Draft Genome Sequence of Tolypothrix boutellei Strain VB521301.</title>
        <authorList>
            <person name="Chandrababunaidu M.M."/>
            <person name="Singh D."/>
            <person name="Sen D."/>
            <person name="Bhan S."/>
            <person name="Das S."/>
            <person name="Gupta A."/>
            <person name="Adhikary S.P."/>
            <person name="Tripathy S."/>
        </authorList>
    </citation>
    <scope>NUCLEOTIDE SEQUENCE</scope>
    <source>
        <strain evidence="18">VB521301</strain>
    </source>
</reference>
<dbReference type="EMBL" id="JHEG04000001">
    <property type="protein sequence ID" value="KAF3884756.1"/>
    <property type="molecule type" value="Genomic_DNA"/>
</dbReference>
<dbReference type="EC" id="2.6.1.19" evidence="6"/>
<name>A0A0C1RII8_9CYAN</name>
<evidence type="ECO:0000256" key="3">
    <source>
        <dbReference type="ARBA" id="ARBA00005176"/>
    </source>
</evidence>
<dbReference type="GO" id="GO:0034386">
    <property type="term" value="F:4-aminobutyrate:2-oxoglutarate transaminase activity"/>
    <property type="evidence" value="ECO:0007669"/>
    <property type="project" value="UniProtKB-EC"/>
</dbReference>
<dbReference type="RefSeq" id="WP_038083722.1">
    <property type="nucleotide sequence ID" value="NZ_JHEG04000001.1"/>
</dbReference>
<dbReference type="Gene3D" id="3.90.1150.10">
    <property type="entry name" value="Aspartate Aminotransferase, domain 1"/>
    <property type="match status" value="1"/>
</dbReference>
<protein>
    <recommendedName>
        <fullName evidence="12">(S)-3-amino-2-methylpropionate transaminase</fullName>
        <ecNumber evidence="6">2.6.1.19</ecNumber>
        <ecNumber evidence="5">2.6.1.22</ecNumber>
    </recommendedName>
    <alternativeName>
        <fullName evidence="13">GABA aminotransferase</fullName>
    </alternativeName>
    <alternativeName>
        <fullName evidence="11">Gamma-amino-N-butyrate transaminase</fullName>
    </alternativeName>
    <alternativeName>
        <fullName evidence="15">Glutamate:succinic semialdehyde transaminase</fullName>
    </alternativeName>
    <alternativeName>
        <fullName evidence="10">L-AIBAT</fullName>
    </alternativeName>
</protein>
<dbReference type="STRING" id="1479485.DA73_0213255"/>
<dbReference type="InterPro" id="IPR005814">
    <property type="entry name" value="Aminotrans_3"/>
</dbReference>
<dbReference type="PANTHER" id="PTHR11986">
    <property type="entry name" value="AMINOTRANSFERASE CLASS III"/>
    <property type="match status" value="1"/>
</dbReference>
<organism evidence="18">
    <name type="scientific">Tolypothrix bouteillei VB521301</name>
    <dbReference type="NCBI Taxonomy" id="1479485"/>
    <lineage>
        <taxon>Bacteria</taxon>
        <taxon>Bacillati</taxon>
        <taxon>Cyanobacteriota</taxon>
        <taxon>Cyanophyceae</taxon>
        <taxon>Nostocales</taxon>
        <taxon>Tolypothrichaceae</taxon>
        <taxon>Tolypothrix</taxon>
    </lineage>
</organism>
<keyword evidence="19" id="KW-1185">Reference proteome</keyword>
<comment type="catalytic activity">
    <reaction evidence="1">
        <text>(S)-3-amino-2-methylpropanoate + 2-oxoglutarate = 2-methyl-3-oxopropanoate + L-glutamate</text>
        <dbReference type="Rhea" id="RHEA:13993"/>
        <dbReference type="ChEBI" id="CHEBI:16810"/>
        <dbReference type="ChEBI" id="CHEBI:29985"/>
        <dbReference type="ChEBI" id="CHEBI:57700"/>
        <dbReference type="ChEBI" id="CHEBI:58655"/>
        <dbReference type="EC" id="2.6.1.22"/>
    </reaction>
</comment>
<evidence type="ECO:0000256" key="5">
    <source>
        <dbReference type="ARBA" id="ARBA00012876"/>
    </source>
</evidence>
<keyword evidence="9 16" id="KW-0663">Pyridoxal phosphate</keyword>
<dbReference type="PIRSF" id="PIRSF000521">
    <property type="entry name" value="Transaminase_4ab_Lys_Orn"/>
    <property type="match status" value="1"/>
</dbReference>
<dbReference type="InterPro" id="IPR015424">
    <property type="entry name" value="PyrdxlP-dep_Trfase"/>
</dbReference>
<dbReference type="Pfam" id="PF00202">
    <property type="entry name" value="Aminotran_3"/>
    <property type="match status" value="1"/>
</dbReference>
<keyword evidence="7 18" id="KW-0032">Aminotransferase</keyword>
<evidence type="ECO:0000256" key="11">
    <source>
        <dbReference type="ARBA" id="ARBA00030204"/>
    </source>
</evidence>
<gene>
    <name evidence="18" type="ORF">DA73_0213255</name>
    <name evidence="17" type="ORF">DA73_0400004250</name>
</gene>
<comment type="cofactor">
    <cofactor evidence="2">
        <name>pyridoxal 5'-phosphate</name>
        <dbReference type="ChEBI" id="CHEBI:597326"/>
    </cofactor>
</comment>
<dbReference type="GO" id="GO:0042802">
    <property type="term" value="F:identical protein binding"/>
    <property type="evidence" value="ECO:0007669"/>
    <property type="project" value="TreeGrafter"/>
</dbReference>
<evidence type="ECO:0000313" key="18">
    <source>
        <dbReference type="EMBL" id="KIE11795.1"/>
    </source>
</evidence>
<dbReference type="PROSITE" id="PS00600">
    <property type="entry name" value="AA_TRANSFER_CLASS_3"/>
    <property type="match status" value="1"/>
</dbReference>
<reference evidence="17" key="2">
    <citation type="submission" date="2019-11" db="EMBL/GenBank/DDBJ databases">
        <title>Improved Assembly of Tolypothrix boutellei genome.</title>
        <authorList>
            <person name="Sarangi A.N."/>
            <person name="Mukherjee M."/>
            <person name="Ghosh S."/>
            <person name="Singh D."/>
            <person name="Das A."/>
            <person name="Kant S."/>
            <person name="Prusty A."/>
            <person name="Tripathy S."/>
        </authorList>
    </citation>
    <scope>NUCLEOTIDE SEQUENCE</scope>
    <source>
        <strain evidence="17">VB521301</strain>
    </source>
</reference>
<evidence type="ECO:0000313" key="17">
    <source>
        <dbReference type="EMBL" id="KAF3884756.1"/>
    </source>
</evidence>
<proteinExistence type="inferred from homology"/>
<keyword evidence="8 18" id="KW-0808">Transferase</keyword>
<dbReference type="PANTHER" id="PTHR11986:SF58">
    <property type="entry name" value="LEUCINE_METHIONINE RACEMASE"/>
    <property type="match status" value="1"/>
</dbReference>
<dbReference type="EC" id="2.6.1.22" evidence="5"/>
<dbReference type="GO" id="GO:0047298">
    <property type="term" value="F:(S)-3-amino-2-methylpropionate transaminase activity"/>
    <property type="evidence" value="ECO:0007669"/>
    <property type="project" value="UniProtKB-EC"/>
</dbReference>
<dbReference type="Gene3D" id="3.40.640.10">
    <property type="entry name" value="Type I PLP-dependent aspartate aminotransferase-like (Major domain)"/>
    <property type="match status" value="1"/>
</dbReference>
<comment type="caution">
    <text evidence="18">The sequence shown here is derived from an EMBL/GenBank/DDBJ whole genome shotgun (WGS) entry which is preliminary data.</text>
</comment>
<dbReference type="InterPro" id="IPR049704">
    <property type="entry name" value="Aminotrans_3_PPA_site"/>
</dbReference>
<dbReference type="InterPro" id="IPR015421">
    <property type="entry name" value="PyrdxlP-dep_Trfase_major"/>
</dbReference>
<evidence type="ECO:0000256" key="2">
    <source>
        <dbReference type="ARBA" id="ARBA00001933"/>
    </source>
</evidence>
<dbReference type="FunFam" id="3.40.640.10:FF:000013">
    <property type="entry name" value="4-aminobutyrate aminotransferase"/>
    <property type="match status" value="1"/>
</dbReference>
<dbReference type="Proteomes" id="UP000029738">
    <property type="component" value="Unassembled WGS sequence"/>
</dbReference>
<dbReference type="AlphaFoldDB" id="A0A0C1RII8"/>
<dbReference type="NCBIfam" id="NF004426">
    <property type="entry name" value="PRK05769.1"/>
    <property type="match status" value="1"/>
</dbReference>
<evidence type="ECO:0000256" key="6">
    <source>
        <dbReference type="ARBA" id="ARBA00012912"/>
    </source>
</evidence>
<dbReference type="InterPro" id="IPR050103">
    <property type="entry name" value="Class-III_PLP-dep_AT"/>
</dbReference>
<evidence type="ECO:0000256" key="8">
    <source>
        <dbReference type="ARBA" id="ARBA00022679"/>
    </source>
</evidence>
<evidence type="ECO:0000256" key="7">
    <source>
        <dbReference type="ARBA" id="ARBA00022576"/>
    </source>
</evidence>
<evidence type="ECO:0000256" key="4">
    <source>
        <dbReference type="ARBA" id="ARBA00008954"/>
    </source>
</evidence>
<accession>A0A0C1RII8</accession>
<evidence type="ECO:0000256" key="12">
    <source>
        <dbReference type="ARBA" id="ARBA00030857"/>
    </source>
</evidence>
<evidence type="ECO:0000256" key="1">
    <source>
        <dbReference type="ARBA" id="ARBA00001750"/>
    </source>
</evidence>